<feature type="transmembrane region" description="Helical" evidence="1">
    <location>
        <begin position="137"/>
        <end position="160"/>
    </location>
</feature>
<keyword evidence="1" id="KW-0812">Transmembrane</keyword>
<feature type="transmembrane region" description="Helical" evidence="1">
    <location>
        <begin position="195"/>
        <end position="216"/>
    </location>
</feature>
<dbReference type="InterPro" id="IPR005625">
    <property type="entry name" value="PepSY-ass_TM"/>
</dbReference>
<keyword evidence="1" id="KW-1133">Transmembrane helix</keyword>
<accession>A0A1L5BS59</accession>
<evidence type="ECO:0000256" key="1">
    <source>
        <dbReference type="SAM" id="Phobius"/>
    </source>
</evidence>
<feature type="transmembrane region" description="Helical" evidence="1">
    <location>
        <begin position="430"/>
        <end position="449"/>
    </location>
</feature>
<organism evidence="2 3">
    <name type="scientific">Sphingobium indicum (strain DSM 16412 / CCM 7286 / MTCC 6364 / B90A)</name>
    <dbReference type="NCBI Taxonomy" id="861109"/>
    <lineage>
        <taxon>Bacteria</taxon>
        <taxon>Pseudomonadati</taxon>
        <taxon>Pseudomonadota</taxon>
        <taxon>Alphaproteobacteria</taxon>
        <taxon>Sphingomonadales</taxon>
        <taxon>Sphingomonadaceae</taxon>
        <taxon>Sphingobium</taxon>
    </lineage>
</organism>
<keyword evidence="1" id="KW-0472">Membrane</keyword>
<dbReference type="Pfam" id="PF03929">
    <property type="entry name" value="PepSY_TM"/>
    <property type="match status" value="1"/>
</dbReference>
<proteinExistence type="predicted"/>
<feature type="transmembrane region" description="Helical" evidence="1">
    <location>
        <begin position="338"/>
        <end position="360"/>
    </location>
</feature>
<dbReference type="AlphaFoldDB" id="A0A1L5BS59"/>
<evidence type="ECO:0000313" key="2">
    <source>
        <dbReference type="EMBL" id="APL95716.1"/>
    </source>
</evidence>
<name>A0A1L5BS59_SPHIB</name>
<dbReference type="PANTHER" id="PTHR34219">
    <property type="entry name" value="IRON-REGULATED INNER MEMBRANE PROTEIN-RELATED"/>
    <property type="match status" value="1"/>
</dbReference>
<protein>
    <submittedName>
        <fullName evidence="2">Peptidase</fullName>
    </submittedName>
</protein>
<gene>
    <name evidence="2" type="ORF">SIDU_15010</name>
</gene>
<evidence type="ECO:0000313" key="3">
    <source>
        <dbReference type="Proteomes" id="UP000004550"/>
    </source>
</evidence>
<dbReference type="EMBL" id="CP013070">
    <property type="protein sequence ID" value="APL95716.1"/>
    <property type="molecule type" value="Genomic_DNA"/>
</dbReference>
<dbReference type="RefSeq" id="WP_007685129.1">
    <property type="nucleotide sequence ID" value="NZ_CP013070.1"/>
</dbReference>
<dbReference type="KEGG" id="sinb:SIDU_15010"/>
<reference evidence="2 3" key="1">
    <citation type="journal article" date="2012" name="J. Bacteriol.">
        <title>Genome sequence of Sphingobium indicum B90A, a hexachlorocyclohexane-degrading bacterium.</title>
        <authorList>
            <person name="Anand S."/>
            <person name="Sangwan N."/>
            <person name="Lata P."/>
            <person name="Kaur J."/>
            <person name="Dua A."/>
            <person name="Singh A.K."/>
            <person name="Verma M."/>
            <person name="Kaur J."/>
            <person name="Khurana J.P."/>
            <person name="Khurana P."/>
            <person name="Mathur S."/>
            <person name="Lal R."/>
        </authorList>
    </citation>
    <scope>NUCLEOTIDE SEQUENCE [LARGE SCALE GENOMIC DNA]</scope>
    <source>
        <strain evidence="3">DSM 16412 / CCM 7286 / MTCC 6364 / B90A</strain>
    </source>
</reference>
<sequence>MTTIAPESSTVKRALSAHAAIGLLAGALLYIVSLSGTLAVFYQEFQRIEQPRAPEMASIDPQAVQRGVEAVLAREKGKPLATHLYVHLPVEGLPRTVITTDTQAVHIDRTGKIAGKEEIAWSDFLAQLHYMLNIPGLFGFILVGILGVMMLTLSLSGVIAHPRIFRDAFRLRARDKGGLGLADWHNRMSVWTLPFILAISLTGALIGTAGLTAYGIGATGYKGDMEAVYASIFGPEGKPDTKAAPAPNIAAALDYMAAHYPGQRLTYVTLHDPLTAGQHVQIVGTFERRLVFGEYYDFDAAGRFIGRAGISDGPAGRQMAASNYNLHFGNFGGLPVKMAYFILGMALTAICATGTYIWLGKRERRGIGAPRIRAAWDAVVWGSPLILALAFVLRKTLGNDLPLVAIFWGGLAAILVAAWFFAAPGQIAKLLKRALVLACGLGSVLALAGF</sequence>
<feature type="transmembrane region" description="Helical" evidence="1">
    <location>
        <begin position="21"/>
        <end position="42"/>
    </location>
</feature>
<dbReference type="PANTHER" id="PTHR34219:SF3">
    <property type="entry name" value="BLL7967 PROTEIN"/>
    <property type="match status" value="1"/>
</dbReference>
<feature type="transmembrane region" description="Helical" evidence="1">
    <location>
        <begin position="405"/>
        <end position="423"/>
    </location>
</feature>
<dbReference type="Proteomes" id="UP000004550">
    <property type="component" value="Chromosome"/>
</dbReference>
<feature type="transmembrane region" description="Helical" evidence="1">
    <location>
        <begin position="372"/>
        <end position="393"/>
    </location>
</feature>